<evidence type="ECO:0000256" key="1">
    <source>
        <dbReference type="SAM" id="Phobius"/>
    </source>
</evidence>
<name>A0A410H311_9GAMM</name>
<dbReference type="Proteomes" id="UP000285478">
    <property type="component" value="Chromosome"/>
</dbReference>
<feature type="transmembrane region" description="Helical" evidence="1">
    <location>
        <begin position="37"/>
        <end position="54"/>
    </location>
</feature>
<accession>A0A410H311</accession>
<proteinExistence type="predicted"/>
<dbReference type="RefSeq" id="WP_128384833.1">
    <property type="nucleotide sequence ID" value="NZ_CP035033.1"/>
</dbReference>
<keyword evidence="1" id="KW-0812">Transmembrane</keyword>
<keyword evidence="1" id="KW-1133">Transmembrane helix</keyword>
<reference evidence="2 3" key="1">
    <citation type="journal article" date="2018" name="Environ. Microbiol.">
        <title>Genomes of ubiquitous marine and hypersaline Hydrogenovibrio, Thiomicrorhabdus and Thiomicrospira spp. encode a diversity of mechanisms to sustain chemolithoautotrophy in heterogeneous environments.</title>
        <authorList>
            <person name="Scott K.M."/>
            <person name="Williams J."/>
            <person name="Porter C.M.B."/>
            <person name="Russel S."/>
            <person name="Harmer T.L."/>
            <person name="Paul J.H."/>
            <person name="Antonen K.M."/>
            <person name="Bridges M.K."/>
            <person name="Camper G.J."/>
            <person name="Campla C.K."/>
            <person name="Casella L.G."/>
            <person name="Chase E."/>
            <person name="Conrad J.W."/>
            <person name="Cruz M.C."/>
            <person name="Dunlap D.S."/>
            <person name="Duran L."/>
            <person name="Fahsbender E.M."/>
            <person name="Goldsmith D.B."/>
            <person name="Keeley R.F."/>
            <person name="Kondoff M.R."/>
            <person name="Kussy B.I."/>
            <person name="Lane M.K."/>
            <person name="Lawler S."/>
            <person name="Leigh B.A."/>
            <person name="Lewis C."/>
            <person name="Lostal L.M."/>
            <person name="Marking D."/>
            <person name="Mancera P.A."/>
            <person name="McClenthan E.C."/>
            <person name="McIntyre E.A."/>
            <person name="Mine J.A."/>
            <person name="Modi S."/>
            <person name="Moore B.D."/>
            <person name="Morgan W.A."/>
            <person name="Nelson K.M."/>
            <person name="Nguyen K.N."/>
            <person name="Ogburn N."/>
            <person name="Parrino D.G."/>
            <person name="Pedapudi A.D."/>
            <person name="Pelham R.P."/>
            <person name="Preece A.M."/>
            <person name="Rampersad E.A."/>
            <person name="Richardson J.C."/>
            <person name="Rodgers C.M."/>
            <person name="Schaffer B.L."/>
            <person name="Sheridan N.E."/>
            <person name="Solone M.R."/>
            <person name="Staley Z.R."/>
            <person name="Tabuchi M."/>
            <person name="Waide R.J."/>
            <person name="Wanjugi P.W."/>
            <person name="Young S."/>
            <person name="Clum A."/>
            <person name="Daum C."/>
            <person name="Huntemann M."/>
            <person name="Ivanova N."/>
            <person name="Kyrpides N."/>
            <person name="Mikhailova N."/>
            <person name="Palaniappan K."/>
            <person name="Pillay M."/>
            <person name="Reddy T.B.K."/>
            <person name="Shapiro N."/>
            <person name="Stamatis D."/>
            <person name="Varghese N."/>
            <person name="Woyke T."/>
            <person name="Boden R."/>
            <person name="Freyermuth S.K."/>
            <person name="Kerfeld C.A."/>
        </authorList>
    </citation>
    <scope>NUCLEOTIDE SEQUENCE [LARGE SCALE GENOMIC DNA]</scope>
    <source>
        <strain evidence="2 3">JR-2</strain>
    </source>
</reference>
<gene>
    <name evidence="2" type="ORF">EPV75_06335</name>
</gene>
<feature type="transmembrane region" description="Helical" evidence="1">
    <location>
        <begin position="12"/>
        <end position="31"/>
    </location>
</feature>
<keyword evidence="3" id="KW-1185">Reference proteome</keyword>
<keyword evidence="1" id="KW-0472">Membrane</keyword>
<evidence type="ECO:0000313" key="3">
    <source>
        <dbReference type="Proteomes" id="UP000285478"/>
    </source>
</evidence>
<dbReference type="EMBL" id="CP035033">
    <property type="protein sequence ID" value="QAB15312.1"/>
    <property type="molecule type" value="Genomic_DNA"/>
</dbReference>
<organism evidence="2 3">
    <name type="scientific">Hydrogenovibrio thermophilus</name>
    <dbReference type="NCBI Taxonomy" id="265883"/>
    <lineage>
        <taxon>Bacteria</taxon>
        <taxon>Pseudomonadati</taxon>
        <taxon>Pseudomonadota</taxon>
        <taxon>Gammaproteobacteria</taxon>
        <taxon>Thiotrichales</taxon>
        <taxon>Piscirickettsiaceae</taxon>
        <taxon>Hydrogenovibrio</taxon>
    </lineage>
</organism>
<dbReference type="KEGG" id="htr:EPV75_06335"/>
<evidence type="ECO:0000313" key="2">
    <source>
        <dbReference type="EMBL" id="QAB15312.1"/>
    </source>
</evidence>
<sequence length="64" mass="7212">MSLSKTTNMDVIRYLLGATGAGMVIMSFEANNNANEIFWLGLIFLGISIAMWRARLQDDKERDT</sequence>
<protein>
    <submittedName>
        <fullName evidence="2">Uncharacterized protein</fullName>
    </submittedName>
</protein>
<dbReference type="AlphaFoldDB" id="A0A410H311"/>